<proteinExistence type="predicted"/>
<dbReference type="Proteomes" id="UP001497444">
    <property type="component" value="Chromosome 11"/>
</dbReference>
<sequence>MSFQSQPNISSFFKQLTPQEREARFAAADQKVRADGSTKRPLVPPIPAAPAPAKKRGRPPCSGKQKVSLVQPQKFQQHARQPSAARATASALVLTDAASDGSDLADDEHVAVAPNKPAATSNPKAAAPAKKKVVHKE</sequence>
<reference evidence="2" key="1">
    <citation type="submission" date="2024-02" db="EMBL/GenBank/DDBJ databases">
        <authorList>
            <consortium name="ELIXIR-Norway"/>
            <consortium name="Elixir Norway"/>
        </authorList>
    </citation>
    <scope>NUCLEOTIDE SEQUENCE</scope>
</reference>
<feature type="compositionally biased region" description="Low complexity" evidence="1">
    <location>
        <begin position="113"/>
        <end position="128"/>
    </location>
</feature>
<gene>
    <name evidence="2" type="ORF">CSSPJE1EN1_LOCUS3883</name>
</gene>
<feature type="compositionally biased region" description="Polar residues" evidence="1">
    <location>
        <begin position="1"/>
        <end position="18"/>
    </location>
</feature>
<evidence type="ECO:0000313" key="3">
    <source>
        <dbReference type="Proteomes" id="UP001497444"/>
    </source>
</evidence>
<feature type="region of interest" description="Disordered" evidence="1">
    <location>
        <begin position="1"/>
        <end position="137"/>
    </location>
</feature>
<evidence type="ECO:0000313" key="2">
    <source>
        <dbReference type="EMBL" id="CAK9258405.1"/>
    </source>
</evidence>
<dbReference type="EMBL" id="OZ020106">
    <property type="protein sequence ID" value="CAK9258405.1"/>
    <property type="molecule type" value="Genomic_DNA"/>
</dbReference>
<organism evidence="2 3">
    <name type="scientific">Sphagnum jensenii</name>
    <dbReference type="NCBI Taxonomy" id="128206"/>
    <lineage>
        <taxon>Eukaryota</taxon>
        <taxon>Viridiplantae</taxon>
        <taxon>Streptophyta</taxon>
        <taxon>Embryophyta</taxon>
        <taxon>Bryophyta</taxon>
        <taxon>Sphagnophytina</taxon>
        <taxon>Sphagnopsida</taxon>
        <taxon>Sphagnales</taxon>
        <taxon>Sphagnaceae</taxon>
        <taxon>Sphagnum</taxon>
    </lineage>
</organism>
<feature type="compositionally biased region" description="Basic and acidic residues" evidence="1">
    <location>
        <begin position="19"/>
        <end position="38"/>
    </location>
</feature>
<feature type="compositionally biased region" description="Polar residues" evidence="1">
    <location>
        <begin position="68"/>
        <end position="80"/>
    </location>
</feature>
<protein>
    <submittedName>
        <fullName evidence="2">Uncharacterized protein</fullName>
    </submittedName>
</protein>
<name>A0ABP0VZB7_9BRYO</name>
<accession>A0ABP0VZB7</accession>
<keyword evidence="3" id="KW-1185">Reference proteome</keyword>
<evidence type="ECO:0000256" key="1">
    <source>
        <dbReference type="SAM" id="MobiDB-lite"/>
    </source>
</evidence>